<dbReference type="EMBL" id="MORL01000043">
    <property type="protein sequence ID" value="OIN55692.1"/>
    <property type="molecule type" value="Genomic_DNA"/>
</dbReference>
<organism evidence="9 10">
    <name type="scientific">Arsenicibacter rosenii</name>
    <dbReference type="NCBI Taxonomy" id="1750698"/>
    <lineage>
        <taxon>Bacteria</taxon>
        <taxon>Pseudomonadati</taxon>
        <taxon>Bacteroidota</taxon>
        <taxon>Cytophagia</taxon>
        <taxon>Cytophagales</taxon>
        <taxon>Spirosomataceae</taxon>
        <taxon>Arsenicibacter</taxon>
    </lineage>
</organism>
<keyword evidence="3 6" id="KW-0812">Transmembrane</keyword>
<dbReference type="AlphaFoldDB" id="A0A1S2VAH3"/>
<keyword evidence="2" id="KW-1003">Cell membrane</keyword>
<feature type="domain" description="ABC3 transporter permease C-terminal" evidence="7">
    <location>
        <begin position="301"/>
        <end position="416"/>
    </location>
</feature>
<dbReference type="Pfam" id="PF02687">
    <property type="entry name" value="FtsX"/>
    <property type="match status" value="2"/>
</dbReference>
<dbReference type="InterPro" id="IPR025857">
    <property type="entry name" value="MacB_PCD"/>
</dbReference>
<feature type="transmembrane region" description="Helical" evidence="6">
    <location>
        <begin position="294"/>
        <end position="316"/>
    </location>
</feature>
<dbReference type="InterPro" id="IPR003838">
    <property type="entry name" value="ABC3_permease_C"/>
</dbReference>
<protein>
    <recommendedName>
        <fullName evidence="11">ABC transporter permease</fullName>
    </recommendedName>
</protein>
<evidence type="ECO:0000313" key="10">
    <source>
        <dbReference type="Proteomes" id="UP000181790"/>
    </source>
</evidence>
<feature type="transmembrane region" description="Helical" evidence="6">
    <location>
        <begin position="388"/>
        <end position="412"/>
    </location>
</feature>
<feature type="transmembrane region" description="Helical" evidence="6">
    <location>
        <begin position="778"/>
        <end position="798"/>
    </location>
</feature>
<feature type="domain" description="MacB-like periplasmic core" evidence="8">
    <location>
        <begin position="20"/>
        <end position="249"/>
    </location>
</feature>
<evidence type="ECO:0000256" key="6">
    <source>
        <dbReference type="SAM" id="Phobius"/>
    </source>
</evidence>
<comment type="caution">
    <text evidence="9">The sequence shown here is derived from an EMBL/GenBank/DDBJ whole genome shotgun (WGS) entry which is preliminary data.</text>
</comment>
<evidence type="ECO:0000256" key="1">
    <source>
        <dbReference type="ARBA" id="ARBA00004651"/>
    </source>
</evidence>
<name>A0A1S2VAH3_9BACT</name>
<proteinExistence type="predicted"/>
<evidence type="ECO:0000259" key="7">
    <source>
        <dbReference type="Pfam" id="PF02687"/>
    </source>
</evidence>
<accession>A0A1S2VAH3</accession>
<keyword evidence="5 6" id="KW-0472">Membrane</keyword>
<reference evidence="9 10" key="1">
    <citation type="submission" date="2016-10" db="EMBL/GenBank/DDBJ databases">
        <title>Arsenicibacter rosenii gen. nov., sp. nov., an efficient arsenic-methylating bacterium isolated from an arsenic-contaminated paddy soil.</title>
        <authorList>
            <person name="Huang K."/>
        </authorList>
    </citation>
    <scope>NUCLEOTIDE SEQUENCE [LARGE SCALE GENOMIC DNA]</scope>
    <source>
        <strain evidence="9 10">SM-1</strain>
    </source>
</reference>
<dbReference type="GO" id="GO:0005886">
    <property type="term" value="C:plasma membrane"/>
    <property type="evidence" value="ECO:0007669"/>
    <property type="project" value="UniProtKB-SubCell"/>
</dbReference>
<comment type="subcellular location">
    <subcellularLocation>
        <location evidence="1">Cell membrane</location>
        <topology evidence="1">Multi-pass membrane protein</topology>
    </subcellularLocation>
</comment>
<dbReference type="GO" id="GO:0022857">
    <property type="term" value="F:transmembrane transporter activity"/>
    <property type="evidence" value="ECO:0007669"/>
    <property type="project" value="TreeGrafter"/>
</dbReference>
<feature type="domain" description="ABC3 transporter permease C-terminal" evidence="7">
    <location>
        <begin position="695"/>
        <end position="804"/>
    </location>
</feature>
<dbReference type="PANTHER" id="PTHR30572">
    <property type="entry name" value="MEMBRANE COMPONENT OF TRANSPORTER-RELATED"/>
    <property type="match status" value="1"/>
</dbReference>
<evidence type="ECO:0000256" key="5">
    <source>
        <dbReference type="ARBA" id="ARBA00023136"/>
    </source>
</evidence>
<keyword evidence="4 6" id="KW-1133">Transmembrane helix</keyword>
<dbReference type="PROSITE" id="PS51257">
    <property type="entry name" value="PROKAR_LIPOPROTEIN"/>
    <property type="match status" value="1"/>
</dbReference>
<sequence>MISNYIKIARRQLWRNRLFTGLNMVGLSIGVSACWIIYQLVSFEFGFDTRIPNRDRIVRAVSRFVFDGKEQGNPGIPLPMPEAVRQQIGGVERVVPLRLTWVETIQVPQPGGKPQSFPTEDDQVIAVDSNYFRMVPYTWLAGKPDVSLNQPNQIVLTQSQATAFFPKTDLRQVVGKTITLWDTLAVQVTGVVQDLPFLSDFRGKEFLSLATIKRKYEPAEWSNTNSDSQMYAVLSPGADINQVEAQINALSSKHSEEFFKKWGGAKRWHKLQPLADLHFGTDYREHGHRADKSVLYGLMGLAAFILVLAVINYINLASAQIPQRAREIGIRKTLGSRRRTLILQFLGETAVITGLSFTLSYGLSHLFFRHYNDLLPAGAREFVDWPLLVLFLAGLLILITLLAGLYPGWLIARFQPVTVLRGQGFAIEGSPKRITLRKSLIVFQFFIAQLFIVGALIINQQLRYFIQADMGFAHDAIITAQIPWKTMMETKLDKRDALRDELKHIAGVSMVSLGTQPASRGYSSNIHEYKSRKGIVSFNLFRKYVDTEYIPLYQMPLVAGRNLQPSDTTREYVINETAAREMGFARPADAVGAFLKESGGDANRTVPVVGVVKDFHAQSFHEKIKPIALMANRESLSMLNVRLSGRSDSWPKTISAITRTWQKLYPDMPFEYKFYDETIGDFYRKEQQLSRIINLATGVAILISCLGLFGLATLTAHQRTKEIGIRKVLGASVAGVVALLSKDFVKLVLMAILLASPLAWYAMHRWLEGFAYRIDIEWWMFAAAGLLAVAIALITISFQSIKAAVVNPVKSLRAE</sequence>
<feature type="transmembrane region" description="Helical" evidence="6">
    <location>
        <begin position="21"/>
        <end position="41"/>
    </location>
</feature>
<dbReference type="Pfam" id="PF12704">
    <property type="entry name" value="MacB_PCD"/>
    <property type="match status" value="1"/>
</dbReference>
<evidence type="ECO:0000259" key="8">
    <source>
        <dbReference type="Pfam" id="PF12704"/>
    </source>
</evidence>
<dbReference type="InterPro" id="IPR050250">
    <property type="entry name" value="Macrolide_Exporter_MacB"/>
</dbReference>
<gene>
    <name evidence="9" type="ORF">BLX24_28700</name>
</gene>
<evidence type="ECO:0000256" key="4">
    <source>
        <dbReference type="ARBA" id="ARBA00022989"/>
    </source>
</evidence>
<feature type="transmembrane region" description="Helical" evidence="6">
    <location>
        <begin position="440"/>
        <end position="458"/>
    </location>
</feature>
<evidence type="ECO:0008006" key="11">
    <source>
        <dbReference type="Google" id="ProtNLM"/>
    </source>
</evidence>
<keyword evidence="10" id="KW-1185">Reference proteome</keyword>
<evidence type="ECO:0000313" key="9">
    <source>
        <dbReference type="EMBL" id="OIN55692.1"/>
    </source>
</evidence>
<feature type="transmembrane region" description="Helical" evidence="6">
    <location>
        <begin position="341"/>
        <end position="368"/>
    </location>
</feature>
<dbReference type="Proteomes" id="UP000181790">
    <property type="component" value="Unassembled WGS sequence"/>
</dbReference>
<dbReference type="PANTHER" id="PTHR30572:SF18">
    <property type="entry name" value="ABC-TYPE MACROLIDE FAMILY EXPORT SYSTEM PERMEASE COMPONENT 2"/>
    <property type="match status" value="1"/>
</dbReference>
<evidence type="ECO:0000256" key="3">
    <source>
        <dbReference type="ARBA" id="ARBA00022692"/>
    </source>
</evidence>
<feature type="transmembrane region" description="Helical" evidence="6">
    <location>
        <begin position="747"/>
        <end position="766"/>
    </location>
</feature>
<feature type="transmembrane region" description="Helical" evidence="6">
    <location>
        <begin position="692"/>
        <end position="711"/>
    </location>
</feature>
<evidence type="ECO:0000256" key="2">
    <source>
        <dbReference type="ARBA" id="ARBA00022475"/>
    </source>
</evidence>